<dbReference type="PROSITE" id="PS51900">
    <property type="entry name" value="CB"/>
    <property type="match status" value="1"/>
</dbReference>
<dbReference type="SUPFAM" id="SSF56349">
    <property type="entry name" value="DNA breaking-rejoining enzymes"/>
    <property type="match status" value="1"/>
</dbReference>
<keyword evidence="2" id="KW-0229">DNA integration</keyword>
<dbReference type="InterPro" id="IPR011010">
    <property type="entry name" value="DNA_brk_join_enz"/>
</dbReference>
<dbReference type="GO" id="GO:0003677">
    <property type="term" value="F:DNA binding"/>
    <property type="evidence" value="ECO:0007669"/>
    <property type="project" value="UniProtKB-UniRule"/>
</dbReference>
<evidence type="ECO:0000256" key="1">
    <source>
        <dbReference type="ARBA" id="ARBA00008857"/>
    </source>
</evidence>
<name>A0AA47L7E1_VIBPH</name>
<dbReference type="Pfam" id="PF00589">
    <property type="entry name" value="Phage_integrase"/>
    <property type="match status" value="1"/>
</dbReference>
<dbReference type="CDD" id="cd00796">
    <property type="entry name" value="INT_Rci_Hp1_C"/>
    <property type="match status" value="1"/>
</dbReference>
<accession>A0AA47L7E1</accession>
<dbReference type="InterPro" id="IPR010998">
    <property type="entry name" value="Integrase_recombinase_N"/>
</dbReference>
<evidence type="ECO:0000256" key="2">
    <source>
        <dbReference type="ARBA" id="ARBA00022908"/>
    </source>
</evidence>
<dbReference type="GO" id="GO:0006310">
    <property type="term" value="P:DNA recombination"/>
    <property type="evidence" value="ECO:0007669"/>
    <property type="project" value="UniProtKB-KW"/>
</dbReference>
<proteinExistence type="inferred from homology"/>
<sequence>MNINTHITLSLHTPIPVLVEQYSIQKAQYFKSYLCTIQYRLKRLAEWFSDCCVKDISPELVSKFLRERQTQVKSGSVRKDASVLRAMLNWLRKDIGLQIPDVFKRVRIPKDYTVRQFTPTDEQLHKVIGNLKTQELKDICLLLSETACRRSEMLGLRLGDVCLAGRYLQLRDTKNGEDRRVPSSRPAMVILERRLYELDGYLDSKPLFNTQPMYLSKAFRAAADEEGLNDFVLHSLRHYRLSKLIQAGHDHMLVAKLSGHKDIRVLNRYVKVDVSQLAATLFD</sequence>
<protein>
    <submittedName>
        <fullName evidence="8">Site-specific integrase</fullName>
    </submittedName>
</protein>
<dbReference type="Gene3D" id="1.10.443.10">
    <property type="entry name" value="Intergrase catalytic core"/>
    <property type="match status" value="1"/>
</dbReference>
<evidence type="ECO:0000259" key="7">
    <source>
        <dbReference type="PROSITE" id="PS51900"/>
    </source>
</evidence>
<keyword evidence="4" id="KW-0233">DNA recombination</keyword>
<feature type="domain" description="Core-binding (CB)" evidence="7">
    <location>
        <begin position="21"/>
        <end position="92"/>
    </location>
</feature>
<dbReference type="InterPro" id="IPR050090">
    <property type="entry name" value="Tyrosine_recombinase_XerCD"/>
</dbReference>
<dbReference type="GO" id="GO:0015074">
    <property type="term" value="P:DNA integration"/>
    <property type="evidence" value="ECO:0007669"/>
    <property type="project" value="UniProtKB-KW"/>
</dbReference>
<dbReference type="InterPro" id="IPR013762">
    <property type="entry name" value="Integrase-like_cat_sf"/>
</dbReference>
<organism evidence="8 9">
    <name type="scientific">Vibrio parahaemolyticus</name>
    <dbReference type="NCBI Taxonomy" id="670"/>
    <lineage>
        <taxon>Bacteria</taxon>
        <taxon>Pseudomonadati</taxon>
        <taxon>Pseudomonadota</taxon>
        <taxon>Gammaproteobacteria</taxon>
        <taxon>Vibrionales</taxon>
        <taxon>Vibrionaceae</taxon>
        <taxon>Vibrio</taxon>
    </lineage>
</organism>
<dbReference type="Proteomes" id="UP001156560">
    <property type="component" value="Chromosome 1"/>
</dbReference>
<comment type="similarity">
    <text evidence="1">Belongs to the 'phage' integrase family.</text>
</comment>
<evidence type="ECO:0000313" key="8">
    <source>
        <dbReference type="EMBL" id="WAT91045.1"/>
    </source>
</evidence>
<evidence type="ECO:0000256" key="5">
    <source>
        <dbReference type="PROSITE-ProRule" id="PRU01248"/>
    </source>
</evidence>
<dbReference type="InterPro" id="IPR044068">
    <property type="entry name" value="CB"/>
</dbReference>
<evidence type="ECO:0000313" key="9">
    <source>
        <dbReference type="Proteomes" id="UP001156560"/>
    </source>
</evidence>
<feature type="domain" description="Tyr recombinase" evidence="6">
    <location>
        <begin position="113"/>
        <end position="282"/>
    </location>
</feature>
<dbReference type="InterPro" id="IPR002104">
    <property type="entry name" value="Integrase_catalytic"/>
</dbReference>
<keyword evidence="3 5" id="KW-0238">DNA-binding</keyword>
<dbReference type="PROSITE" id="PS51898">
    <property type="entry name" value="TYR_RECOMBINASE"/>
    <property type="match status" value="1"/>
</dbReference>
<dbReference type="PANTHER" id="PTHR30349">
    <property type="entry name" value="PHAGE INTEGRASE-RELATED"/>
    <property type="match status" value="1"/>
</dbReference>
<dbReference type="EMBL" id="CP114194">
    <property type="protein sequence ID" value="WAT91045.1"/>
    <property type="molecule type" value="Genomic_DNA"/>
</dbReference>
<dbReference type="Gene3D" id="1.10.150.130">
    <property type="match status" value="1"/>
</dbReference>
<reference evidence="8" key="1">
    <citation type="submission" date="2022-12" db="EMBL/GenBank/DDBJ databases">
        <title>Vibrio parahaemolyticus become highly virulent by producing novel Tc toxins.</title>
        <authorList>
            <person name="Yang F."/>
            <person name="You Y."/>
            <person name="Lai Q."/>
            <person name="Xu L."/>
            <person name="Li F."/>
        </authorList>
    </citation>
    <scope>NUCLEOTIDE SEQUENCE</scope>
    <source>
        <strain evidence="8">Vp-HL-202005</strain>
    </source>
</reference>
<evidence type="ECO:0000256" key="3">
    <source>
        <dbReference type="ARBA" id="ARBA00023125"/>
    </source>
</evidence>
<evidence type="ECO:0000256" key="4">
    <source>
        <dbReference type="ARBA" id="ARBA00023172"/>
    </source>
</evidence>
<dbReference type="AlphaFoldDB" id="A0AA47L7E1"/>
<dbReference type="PANTHER" id="PTHR30349:SF64">
    <property type="entry name" value="PROPHAGE INTEGRASE INTD-RELATED"/>
    <property type="match status" value="1"/>
</dbReference>
<gene>
    <name evidence="8" type="ORF">O1Q84_04290</name>
</gene>
<evidence type="ECO:0000259" key="6">
    <source>
        <dbReference type="PROSITE" id="PS51898"/>
    </source>
</evidence>
<dbReference type="RefSeq" id="WP_267390577.1">
    <property type="nucleotide sequence ID" value="NZ_CP114194.1"/>
</dbReference>